<sequence length="164" mass="18543">MYKLVLFSLALLVVAALVEGSPRAGIKKIHMIPHLLHRLKKTVMNQDAILDIICVYSLPITIDELVGVFANPVKDFMQLVHPSKSVITTTQRSVVTLNSMIDVPFNDPEPCENGTVRDIYGVCRRPWRYRSSYSLIAMKNCVLYVFCKKKKSKMHPAIAKGDRI</sequence>
<gene>
    <name evidence="2" type="ORF">LNINA_LOCUS10884</name>
</gene>
<dbReference type="AlphaFoldDB" id="A0AAV1JR95"/>
<evidence type="ECO:0000313" key="3">
    <source>
        <dbReference type="Proteomes" id="UP001497472"/>
    </source>
</evidence>
<protein>
    <submittedName>
        <fullName evidence="2">Uncharacterized protein</fullName>
    </submittedName>
</protein>
<name>A0AAV1JR95_9NEOP</name>
<reference evidence="2 3" key="1">
    <citation type="submission" date="2023-11" db="EMBL/GenBank/DDBJ databases">
        <authorList>
            <person name="Okamura Y."/>
        </authorList>
    </citation>
    <scope>NUCLEOTIDE SEQUENCE [LARGE SCALE GENOMIC DNA]</scope>
</reference>
<keyword evidence="3" id="KW-1185">Reference proteome</keyword>
<accession>A0AAV1JR95</accession>
<organism evidence="2 3">
    <name type="scientific">Leptosia nina</name>
    <dbReference type="NCBI Taxonomy" id="320188"/>
    <lineage>
        <taxon>Eukaryota</taxon>
        <taxon>Metazoa</taxon>
        <taxon>Ecdysozoa</taxon>
        <taxon>Arthropoda</taxon>
        <taxon>Hexapoda</taxon>
        <taxon>Insecta</taxon>
        <taxon>Pterygota</taxon>
        <taxon>Neoptera</taxon>
        <taxon>Endopterygota</taxon>
        <taxon>Lepidoptera</taxon>
        <taxon>Glossata</taxon>
        <taxon>Ditrysia</taxon>
        <taxon>Papilionoidea</taxon>
        <taxon>Pieridae</taxon>
        <taxon>Pierinae</taxon>
        <taxon>Leptosia</taxon>
    </lineage>
</organism>
<proteinExistence type="predicted"/>
<keyword evidence="1" id="KW-0732">Signal</keyword>
<feature type="signal peptide" evidence="1">
    <location>
        <begin position="1"/>
        <end position="20"/>
    </location>
</feature>
<evidence type="ECO:0000313" key="2">
    <source>
        <dbReference type="EMBL" id="CAK1551775.1"/>
    </source>
</evidence>
<feature type="chain" id="PRO_5043326182" evidence="1">
    <location>
        <begin position="21"/>
        <end position="164"/>
    </location>
</feature>
<dbReference type="EMBL" id="CAVLEF010000132">
    <property type="protein sequence ID" value="CAK1551775.1"/>
    <property type="molecule type" value="Genomic_DNA"/>
</dbReference>
<evidence type="ECO:0000256" key="1">
    <source>
        <dbReference type="SAM" id="SignalP"/>
    </source>
</evidence>
<dbReference type="Proteomes" id="UP001497472">
    <property type="component" value="Unassembled WGS sequence"/>
</dbReference>
<comment type="caution">
    <text evidence="2">The sequence shown here is derived from an EMBL/GenBank/DDBJ whole genome shotgun (WGS) entry which is preliminary data.</text>
</comment>